<dbReference type="NCBIfam" id="NF002224">
    <property type="entry name" value="PRK01119.1"/>
    <property type="match status" value="1"/>
</dbReference>
<evidence type="ECO:0000256" key="1">
    <source>
        <dbReference type="ARBA" id="ARBA00010751"/>
    </source>
</evidence>
<comment type="similarity">
    <text evidence="1 2">Belongs to the UPF0145 family.</text>
</comment>
<protein>
    <recommendedName>
        <fullName evidence="2">UPF0145 protein SAMN04489748_1428</fullName>
    </recommendedName>
</protein>
<evidence type="ECO:0000313" key="3">
    <source>
        <dbReference type="EMBL" id="SEB54005.1"/>
    </source>
</evidence>
<dbReference type="InterPro" id="IPR002765">
    <property type="entry name" value="UPF0145_YbjQ-like"/>
</dbReference>
<dbReference type="Pfam" id="PF01906">
    <property type="entry name" value="YbjQ_1"/>
    <property type="match status" value="1"/>
</dbReference>
<comment type="caution">
    <text evidence="3">The sequence shown here is derived from an EMBL/GenBank/DDBJ whole genome shotgun (WGS) entry which is preliminary data.</text>
</comment>
<gene>
    <name evidence="3" type="ORF">SAMN04489748_1428</name>
</gene>
<sequence>MVNERQTDTCADVMYRRERQRGCGEAGLDFAPFIPSQDEVDQQMSALDDKLVSKAQEQYANREIYPLDECYQLDGSTFISAEAFEEILGDEQTHYMAWKNGCIDKLSIDYWEMPDVMAYLVERSIAEGDGGECCYTDAQPIDYAEDCAYSPSEMLECLGANWQEQGVADDGLSYALYGHPNINVENVSGSMMVVSTEQPGLSVMVDYRSGIWVVQPFAHDESFGSAIQFGERLAPVEAGLLRPNVYQHFLEAKHAFDYAIAWIEDVGEGALDYCGSQEKRSVSEVRFGSDPTLGSDSSTQTSQRSLAMILVTTTPSVDGYTITNYQGIVFGEVVSGVNMFKDLGAGLRNMFGGRSQGYEEELMRARNEAIAEMQQRAEAMGAHAVVGVDIDYEVLGADNGMLMVTASGTAVQIARTA</sequence>
<dbReference type="Gene3D" id="3.30.110.70">
    <property type="entry name" value="Hypothetical protein apc22750. Chain B"/>
    <property type="match status" value="1"/>
</dbReference>
<dbReference type="SUPFAM" id="SSF117782">
    <property type="entry name" value="YbjQ-like"/>
    <property type="match status" value="1"/>
</dbReference>
<name>A0A0A1GPK0_BIFLN</name>
<dbReference type="Proteomes" id="UP000182842">
    <property type="component" value="Unassembled WGS sequence"/>
</dbReference>
<proteinExistence type="inferred from homology"/>
<dbReference type="EMBL" id="FNRW01000004">
    <property type="protein sequence ID" value="SEB54005.1"/>
    <property type="molecule type" value="Genomic_DNA"/>
</dbReference>
<evidence type="ECO:0000256" key="2">
    <source>
        <dbReference type="HAMAP-Rule" id="MF_00338"/>
    </source>
</evidence>
<evidence type="ECO:0000313" key="4">
    <source>
        <dbReference type="Proteomes" id="UP000182842"/>
    </source>
</evidence>
<dbReference type="InterPro" id="IPR035439">
    <property type="entry name" value="UPF0145_dom_sf"/>
</dbReference>
<dbReference type="PANTHER" id="PTHR34068">
    <property type="entry name" value="UPF0145 PROTEIN YBJQ"/>
    <property type="match status" value="1"/>
</dbReference>
<accession>A0A0A1GPK0</accession>
<organism evidence="3 4">
    <name type="scientific">Bifidobacterium longum</name>
    <dbReference type="NCBI Taxonomy" id="216816"/>
    <lineage>
        <taxon>Bacteria</taxon>
        <taxon>Bacillati</taxon>
        <taxon>Actinomycetota</taxon>
        <taxon>Actinomycetes</taxon>
        <taxon>Bifidobacteriales</taxon>
        <taxon>Bifidobacteriaceae</taxon>
        <taxon>Bifidobacterium</taxon>
    </lineage>
</organism>
<dbReference type="AlphaFoldDB" id="A0A0A1GPK0"/>
<reference evidence="3 4" key="1">
    <citation type="submission" date="2016-10" db="EMBL/GenBank/DDBJ databases">
        <authorList>
            <person name="Varghese N."/>
            <person name="Submissions S."/>
        </authorList>
    </citation>
    <scope>NUCLEOTIDE SEQUENCE [LARGE SCALE GENOMIC DNA]</scope>
    <source>
        <strain evidence="3 4">DSM 20219</strain>
    </source>
</reference>
<dbReference type="PANTHER" id="PTHR34068:SF1">
    <property type="entry name" value="UPF0145 PROTEIN YBJQ"/>
    <property type="match status" value="1"/>
</dbReference>
<dbReference type="HAMAP" id="MF_00338">
    <property type="entry name" value="UPF0145"/>
    <property type="match status" value="1"/>
</dbReference>